<comment type="caution">
    <text evidence="2">The sequence shown here is derived from an EMBL/GenBank/DDBJ whole genome shotgun (WGS) entry which is preliminary data.</text>
</comment>
<evidence type="ECO:0000313" key="2">
    <source>
        <dbReference type="EMBL" id="SOO23581.1"/>
    </source>
</evidence>
<feature type="compositionally biased region" description="Basic residues" evidence="1">
    <location>
        <begin position="1"/>
        <end position="13"/>
    </location>
</feature>
<dbReference type="Proteomes" id="UP000234345">
    <property type="component" value="Unassembled WGS sequence"/>
</dbReference>
<proteinExistence type="predicted"/>
<protein>
    <submittedName>
        <fullName evidence="2">Uncharacterized protein</fullName>
    </submittedName>
</protein>
<name>A0A7Z7NHF0_XANCH</name>
<gene>
    <name evidence="2" type="ORF">XFF6991_280240</name>
</gene>
<feature type="region of interest" description="Disordered" evidence="1">
    <location>
        <begin position="1"/>
        <end position="34"/>
    </location>
</feature>
<accession>A0A7Z7NHF0</accession>
<organism evidence="2 3">
    <name type="scientific">Xanthomonas campestris pv. phaseoli</name>
    <dbReference type="NCBI Taxonomy" id="317013"/>
    <lineage>
        <taxon>Bacteria</taxon>
        <taxon>Pseudomonadati</taxon>
        <taxon>Pseudomonadota</taxon>
        <taxon>Gammaproteobacteria</taxon>
        <taxon>Lysobacterales</taxon>
        <taxon>Lysobacteraceae</taxon>
        <taxon>Xanthomonas</taxon>
    </lineage>
</organism>
<sequence>MMPSSRLHRKKRNTSSARPSRQLAGHIVNPSRGLDGGIHAANGRAIGEDAALDGCWWFVEKQGQRASALLVAC</sequence>
<reference evidence="2 3" key="1">
    <citation type="submission" date="2017-10" db="EMBL/GenBank/DDBJ databases">
        <authorList>
            <person name="Regsiter A."/>
            <person name="William W."/>
        </authorList>
    </citation>
    <scope>NUCLEOTIDE SEQUENCE [LARGE SCALE GENOMIC DNA]</scope>
    <source>
        <strain evidence="2 3">CFBP6991</strain>
    </source>
</reference>
<evidence type="ECO:0000256" key="1">
    <source>
        <dbReference type="SAM" id="MobiDB-lite"/>
    </source>
</evidence>
<dbReference type="AlphaFoldDB" id="A0A7Z7NHF0"/>
<evidence type="ECO:0000313" key="3">
    <source>
        <dbReference type="Proteomes" id="UP000234345"/>
    </source>
</evidence>
<dbReference type="EMBL" id="OCZC01000054">
    <property type="protein sequence ID" value="SOO23581.1"/>
    <property type="molecule type" value="Genomic_DNA"/>
</dbReference>